<feature type="chain" id="PRO_5047024347" evidence="1">
    <location>
        <begin position="22"/>
        <end position="576"/>
    </location>
</feature>
<dbReference type="Pfam" id="PF05960">
    <property type="entry name" value="DUF885"/>
    <property type="match status" value="1"/>
</dbReference>
<comment type="caution">
    <text evidence="2">The sequence shown here is derived from an EMBL/GenBank/DDBJ whole genome shotgun (WGS) entry which is preliminary data.</text>
</comment>
<name>A0ABU8C1B7_9GAMM</name>
<sequence>MLFRAIFVAMAALLLSHQAEATSASEQLQQLLDEHWQHANQEQIFFRKDPDTFRMNGPLPDVSAKGRERRQAFNQKMLQQAAKITLSQLTAAEQVTLRLFNYEREAEAKSYLQFDHLFPMQAYAGYHSYFAGAVDNMSFLTTADYDNYLISLADFTRYNQQHIDNLKQAIAKGYTHYCASFAGYDKTISKHIVDDVTDSVFYAPLAQQPARFSDKQRQHYLTAGSKLITDTIFPGYKKLHRFFTDEYMPACRNVVGIAELEDGAAYYQYLINFYTTTNMTPEQIHQLGLDEVKRIRNQMDNIIQKLQFNGDFAAFVRFLRTDPQFYASNSQQLLEKASFISRKMAGQLPKWFSTLPRGTFDIKASPNGGAYYVASDGSGTTSGTYFIGANDVRSEPLYNLEALTFHEAEPGHHLQSALAQEMDMAEFRKTLYHSAYGEGWGLYAESLGKEMGFYQDPYSDFGRLTYEAWRACRLVVDTGMHAMGWSRQQAIDYLAANTALTMAEVTAQIDRYITWPAQALSYKIGEIKIRQLRQQAEQQLGAKFDIRAFHDHILSSGSLPLDLLQKLTLEWIASQR</sequence>
<dbReference type="PANTHER" id="PTHR33361">
    <property type="entry name" value="GLR0591 PROTEIN"/>
    <property type="match status" value="1"/>
</dbReference>
<evidence type="ECO:0000313" key="2">
    <source>
        <dbReference type="EMBL" id="MEH8015709.1"/>
    </source>
</evidence>
<protein>
    <submittedName>
        <fullName evidence="2">DUF885 domain-containing protein</fullName>
    </submittedName>
</protein>
<organism evidence="2 3">
    <name type="scientific">Rheinheimera muenzenbergensis</name>
    <dbReference type="NCBI Taxonomy" id="1193628"/>
    <lineage>
        <taxon>Bacteria</taxon>
        <taxon>Pseudomonadati</taxon>
        <taxon>Pseudomonadota</taxon>
        <taxon>Gammaproteobacteria</taxon>
        <taxon>Chromatiales</taxon>
        <taxon>Chromatiaceae</taxon>
        <taxon>Rheinheimera</taxon>
    </lineage>
</organism>
<accession>A0ABU8C1B7</accession>
<dbReference type="EMBL" id="JALAAR010000001">
    <property type="protein sequence ID" value="MEH8015709.1"/>
    <property type="molecule type" value="Genomic_DNA"/>
</dbReference>
<proteinExistence type="predicted"/>
<evidence type="ECO:0000313" key="3">
    <source>
        <dbReference type="Proteomes" id="UP001375382"/>
    </source>
</evidence>
<reference evidence="2 3" key="1">
    <citation type="journal article" date="2023" name="Ecotoxicol. Environ. Saf.">
        <title>Mercury remediation potential of mercury-resistant strain Rheinheimera metallidurans sp. nov. isolated from a municipal waste dumping site.</title>
        <authorList>
            <person name="Yadav V."/>
            <person name="Manjhi A."/>
            <person name="Vadakedath N."/>
        </authorList>
    </citation>
    <scope>NUCLEOTIDE SEQUENCE [LARGE SCALE GENOMIC DNA]</scope>
    <source>
        <strain evidence="2 3">E-49</strain>
    </source>
</reference>
<dbReference type="Proteomes" id="UP001375382">
    <property type="component" value="Unassembled WGS sequence"/>
</dbReference>
<evidence type="ECO:0000256" key="1">
    <source>
        <dbReference type="SAM" id="SignalP"/>
    </source>
</evidence>
<keyword evidence="1" id="KW-0732">Signal</keyword>
<dbReference type="RefSeq" id="WP_335734130.1">
    <property type="nucleotide sequence ID" value="NZ_JALAAR010000001.1"/>
</dbReference>
<feature type="signal peptide" evidence="1">
    <location>
        <begin position="1"/>
        <end position="21"/>
    </location>
</feature>
<dbReference type="PANTHER" id="PTHR33361:SF2">
    <property type="entry name" value="DUF885 DOMAIN-CONTAINING PROTEIN"/>
    <property type="match status" value="1"/>
</dbReference>
<keyword evidence="3" id="KW-1185">Reference proteome</keyword>
<dbReference type="InterPro" id="IPR010281">
    <property type="entry name" value="DUF885"/>
</dbReference>
<gene>
    <name evidence="2" type="ORF">MN202_00555</name>
</gene>